<evidence type="ECO:0000256" key="1">
    <source>
        <dbReference type="SAM" id="MobiDB-lite"/>
    </source>
</evidence>
<dbReference type="CDD" id="cd11660">
    <property type="entry name" value="SANT_TRF"/>
    <property type="match status" value="1"/>
</dbReference>
<dbReference type="OrthoDB" id="608866at2759"/>
<gene>
    <name evidence="2" type="ORF">SHERM_28461</name>
</gene>
<proteinExistence type="predicted"/>
<protein>
    <submittedName>
        <fullName evidence="2">Protein CHROMATIN REMODELING 4</fullName>
    </submittedName>
</protein>
<sequence>MGSKIVVTYKRKRLFSRSNYSQTNLQPDRPPEIAEVKTSVSLDNYKVSTAEHTLPNNKEFWACHGHSKDKDGENVLQCKNSNSTCCSQCSKANESQRLCPACMKQQDSLLSNPTPEPNLDTEQIPTHLDVPLEVCSRDRHLLDSAVQPKAKEEPADTQSESLFPKLDLEFDDNCKSGFPSEENCNPVSGIESGVVRLEASDGINCSRQTKATSLSGTLSSEGAKLNKVELCSNSVTKRKLASSLITFCRRLKKNRDNAAIDTVSVCRDKCVSVKSLAASCSVELMNEKKPAGETDNFCSASGPTAEIAMQVDNPMHSPYEKATNGPTTVVQNFLDLSNLDVTSRGMPSNIPGIKGSSSSLDLSISPPVSRDIDCNIPLDCDSHENYLHGPLEDLHDCLGSNRNTSTSQVTSVIDKGKFVVESLPVKNIQHEFRLFPENPTNITPNVLPPSFHSPSLHDWAHFQPPHETLLPSISNHPTSSLSSHLMMLDTLLARARGKFDFPTIWSEDELDCLWVGVRRHGVNNWPGILMDRKLHFSSWKTARDLADRWRYEQHRLFHGGPVSQVRFSGRPATGFSDGVQNPLLQECGARKRHYVHYMNLLKRRQFQKTPVYSNGNLPHWLREAVELPPRTYGPTQNVTSSWVCNPNAEQLYENTRNDPVLRQANQQTSNKPGDLIAVSSDASSEETVSDDHSIRV</sequence>
<reference evidence="2" key="1">
    <citation type="submission" date="2019-12" db="EMBL/GenBank/DDBJ databases">
        <authorList>
            <person name="Scholes J."/>
        </authorList>
    </citation>
    <scope>NUCLEOTIDE SEQUENCE</scope>
</reference>
<dbReference type="AlphaFoldDB" id="A0A9N7RKB6"/>
<accession>A0A9N7RKB6</accession>
<evidence type="ECO:0000313" key="3">
    <source>
        <dbReference type="Proteomes" id="UP001153555"/>
    </source>
</evidence>
<comment type="caution">
    <text evidence="2">The sequence shown here is derived from an EMBL/GenBank/DDBJ whole genome shotgun (WGS) entry which is preliminary data.</text>
</comment>
<dbReference type="Gene3D" id="1.10.246.220">
    <property type="match status" value="1"/>
</dbReference>
<dbReference type="EMBL" id="CACSLK010027838">
    <property type="protein sequence ID" value="CAA0833193.1"/>
    <property type="molecule type" value="Genomic_DNA"/>
</dbReference>
<dbReference type="Proteomes" id="UP001153555">
    <property type="component" value="Unassembled WGS sequence"/>
</dbReference>
<dbReference type="SUPFAM" id="SSF46689">
    <property type="entry name" value="Homeodomain-like"/>
    <property type="match status" value="1"/>
</dbReference>
<feature type="region of interest" description="Disordered" evidence="1">
    <location>
        <begin position="665"/>
        <end position="696"/>
    </location>
</feature>
<evidence type="ECO:0000313" key="2">
    <source>
        <dbReference type="EMBL" id="CAA0833193.1"/>
    </source>
</evidence>
<name>A0A9N7RKB6_STRHE</name>
<organism evidence="2 3">
    <name type="scientific">Striga hermonthica</name>
    <name type="common">Purple witchweed</name>
    <name type="synonym">Buchnera hermonthica</name>
    <dbReference type="NCBI Taxonomy" id="68872"/>
    <lineage>
        <taxon>Eukaryota</taxon>
        <taxon>Viridiplantae</taxon>
        <taxon>Streptophyta</taxon>
        <taxon>Embryophyta</taxon>
        <taxon>Tracheophyta</taxon>
        <taxon>Spermatophyta</taxon>
        <taxon>Magnoliopsida</taxon>
        <taxon>eudicotyledons</taxon>
        <taxon>Gunneridae</taxon>
        <taxon>Pentapetalae</taxon>
        <taxon>asterids</taxon>
        <taxon>lamiids</taxon>
        <taxon>Lamiales</taxon>
        <taxon>Orobanchaceae</taxon>
        <taxon>Buchnereae</taxon>
        <taxon>Striga</taxon>
    </lineage>
</organism>
<keyword evidence="3" id="KW-1185">Reference proteome</keyword>
<dbReference type="InterPro" id="IPR009057">
    <property type="entry name" value="Homeodomain-like_sf"/>
</dbReference>